<dbReference type="RefSeq" id="WP_075973390.1">
    <property type="nucleotide sequence ID" value="NZ_MKQR01000006.1"/>
</dbReference>
<comment type="caution">
    <text evidence="2">The sequence shown here is derived from an EMBL/GenBank/DDBJ whole genome shotgun (WGS) entry which is preliminary data.</text>
</comment>
<feature type="transmembrane region" description="Helical" evidence="1">
    <location>
        <begin position="155"/>
        <end position="180"/>
    </location>
</feature>
<keyword evidence="1" id="KW-0812">Transmembrane</keyword>
<keyword evidence="1" id="KW-1133">Transmembrane helix</keyword>
<reference evidence="2 3" key="1">
    <citation type="submission" date="2016-10" db="EMBL/GenBank/DDBJ databases">
        <title>The Draft Genome Sequence of Actinokineospora bangkokensis 44EHWT reveals the biosynthetic pathway of antifungal compounds Thailandins with unusual extender unit butylmalonyl-CoA.</title>
        <authorList>
            <person name="Greule A."/>
            <person name="Intra B."/>
            <person name="Flemming S."/>
            <person name="Rommel M.G."/>
            <person name="Panbangred W."/>
            <person name="Bechthold A."/>
        </authorList>
    </citation>
    <scope>NUCLEOTIDE SEQUENCE [LARGE SCALE GENOMIC DNA]</scope>
    <source>
        <strain evidence="2 3">44EHW</strain>
    </source>
</reference>
<proteinExistence type="predicted"/>
<accession>A0A1Q9LS40</accession>
<organism evidence="2 3">
    <name type="scientific">Actinokineospora bangkokensis</name>
    <dbReference type="NCBI Taxonomy" id="1193682"/>
    <lineage>
        <taxon>Bacteria</taxon>
        <taxon>Bacillati</taxon>
        <taxon>Actinomycetota</taxon>
        <taxon>Actinomycetes</taxon>
        <taxon>Pseudonocardiales</taxon>
        <taxon>Pseudonocardiaceae</taxon>
        <taxon>Actinokineospora</taxon>
    </lineage>
</organism>
<dbReference type="STRING" id="1193682.BJP25_09330"/>
<gene>
    <name evidence="2" type="ORF">BJP25_09330</name>
</gene>
<feature type="transmembrane region" description="Helical" evidence="1">
    <location>
        <begin position="245"/>
        <end position="267"/>
    </location>
</feature>
<keyword evidence="1" id="KW-0472">Membrane</keyword>
<sequence>MPTFPPDAPVLVRPFTARRDGESAVLGDDARQVYLSVPADGLDLLEWLADGVPPAEAVRRYERRHGETPDLDGFLQVLAEEGFVAPAGGELPADPTERPRRAWNLDGLSPAAAARFFSRPVAIAAGLVVAVAAGLAVTDPGVLPGASSLAFHDHFWAYLLAVMSIATVGVGVHELAHVVAARAAGVSARISVGNQMYAMVAQTDMSGIWLAPKRQRYTALLAGMYVDVLSAAVLVIVLRADRAGLLTLAGPVRTVLAALLFTYFIRLLWQAFVFLRTDLYYVFATALGTPSLMADTGTYLRNLVRRVLRRPLVDQSGVGTRELRLIRVFSVVYVLGRALALGVLVTATIPLILFYGERVIAFFTGAPLTGSFTWADVLAFAALTFLFDLGGLVLWVRQLWRSRKARALAPHRVLVE</sequence>
<evidence type="ECO:0000256" key="1">
    <source>
        <dbReference type="SAM" id="Phobius"/>
    </source>
</evidence>
<evidence type="ECO:0000313" key="2">
    <source>
        <dbReference type="EMBL" id="OLR94823.1"/>
    </source>
</evidence>
<evidence type="ECO:0000313" key="3">
    <source>
        <dbReference type="Proteomes" id="UP000186040"/>
    </source>
</evidence>
<dbReference type="AlphaFoldDB" id="A0A1Q9LS40"/>
<feature type="transmembrane region" description="Helical" evidence="1">
    <location>
        <begin position="331"/>
        <end position="354"/>
    </location>
</feature>
<protein>
    <recommendedName>
        <fullName evidence="4">Peptidase M50 domain-containing protein</fullName>
    </recommendedName>
</protein>
<feature type="transmembrane region" description="Helical" evidence="1">
    <location>
        <begin position="121"/>
        <end position="143"/>
    </location>
</feature>
<keyword evidence="3" id="KW-1185">Reference proteome</keyword>
<feature type="transmembrane region" description="Helical" evidence="1">
    <location>
        <begin position="374"/>
        <end position="396"/>
    </location>
</feature>
<name>A0A1Q9LS40_9PSEU</name>
<dbReference type="Proteomes" id="UP000186040">
    <property type="component" value="Unassembled WGS sequence"/>
</dbReference>
<dbReference type="EMBL" id="MKQR01000006">
    <property type="protein sequence ID" value="OLR94823.1"/>
    <property type="molecule type" value="Genomic_DNA"/>
</dbReference>
<feature type="transmembrane region" description="Helical" evidence="1">
    <location>
        <begin position="217"/>
        <end position="238"/>
    </location>
</feature>
<dbReference type="OrthoDB" id="4515621at2"/>
<evidence type="ECO:0008006" key="4">
    <source>
        <dbReference type="Google" id="ProtNLM"/>
    </source>
</evidence>